<keyword evidence="4 8" id="KW-0812">Transmembrane</keyword>
<keyword evidence="7 9" id="KW-0012">Acyltransferase</keyword>
<keyword evidence="6 7" id="KW-0472">Membrane</keyword>
<keyword evidence="5 8" id="KW-1133">Transmembrane helix</keyword>
<organism evidence="9 10">
    <name type="scientific">Allofournierella massiliensis</name>
    <dbReference type="NCBI Taxonomy" id="1650663"/>
    <lineage>
        <taxon>Bacteria</taxon>
        <taxon>Bacillati</taxon>
        <taxon>Bacillota</taxon>
        <taxon>Clostridia</taxon>
        <taxon>Eubacteriales</taxon>
        <taxon>Oscillospiraceae</taxon>
        <taxon>Allofournierella</taxon>
    </lineage>
</organism>
<dbReference type="PANTHER" id="PTHR13285:SF18">
    <property type="entry name" value="PROTEIN-CYSTEINE N-PALMITOYLTRANSFERASE RASP"/>
    <property type="match status" value="1"/>
</dbReference>
<dbReference type="PIRSF" id="PIRSF016636">
    <property type="entry name" value="AlgI_DltB"/>
    <property type="match status" value="1"/>
</dbReference>
<dbReference type="InterPro" id="IPR004299">
    <property type="entry name" value="MBOAT_fam"/>
</dbReference>
<keyword evidence="3 7" id="KW-1003">Cell membrane</keyword>
<feature type="transmembrane region" description="Helical" evidence="8">
    <location>
        <begin position="369"/>
        <end position="393"/>
    </location>
</feature>
<proteinExistence type="inferred from homology"/>
<dbReference type="Pfam" id="PF03062">
    <property type="entry name" value="MBOAT"/>
    <property type="match status" value="1"/>
</dbReference>
<keyword evidence="10" id="KW-1185">Reference proteome</keyword>
<gene>
    <name evidence="9" type="ORF">QUW08_14580</name>
</gene>
<dbReference type="InterPro" id="IPR051085">
    <property type="entry name" value="MB_O-acyltransferase"/>
</dbReference>
<evidence type="ECO:0000256" key="5">
    <source>
        <dbReference type="ARBA" id="ARBA00022989"/>
    </source>
</evidence>
<keyword evidence="7 9" id="KW-0808">Transferase</keyword>
<feature type="transmembrane region" description="Helical" evidence="8">
    <location>
        <begin position="7"/>
        <end position="25"/>
    </location>
</feature>
<dbReference type="PIRSF" id="PIRSF500217">
    <property type="entry name" value="AlgI"/>
    <property type="match status" value="1"/>
</dbReference>
<feature type="transmembrane region" description="Helical" evidence="8">
    <location>
        <begin position="346"/>
        <end position="363"/>
    </location>
</feature>
<dbReference type="GO" id="GO:0016746">
    <property type="term" value="F:acyltransferase activity"/>
    <property type="evidence" value="ECO:0007669"/>
    <property type="project" value="UniProtKB-KW"/>
</dbReference>
<feature type="transmembrane region" description="Helical" evidence="8">
    <location>
        <begin position="465"/>
        <end position="482"/>
    </location>
</feature>
<evidence type="ECO:0000313" key="9">
    <source>
        <dbReference type="EMBL" id="MDM8202508.1"/>
    </source>
</evidence>
<dbReference type="RefSeq" id="WP_289600769.1">
    <property type="nucleotide sequence ID" value="NZ_JAUDCL010000043.1"/>
</dbReference>
<comment type="similarity">
    <text evidence="2 7">Belongs to the membrane-bound acyltransferase family.</text>
</comment>
<reference evidence="10" key="2">
    <citation type="submission" date="2023-06" db="EMBL/GenBank/DDBJ databases">
        <title>Identification and characterization of horizontal gene transfer across gut microbiota members of farm animals based on homology search.</title>
        <authorList>
            <person name="Zeman M."/>
            <person name="Kubasova T."/>
            <person name="Jahodarova E."/>
            <person name="Nykrynova M."/>
            <person name="Rychlik I."/>
        </authorList>
    </citation>
    <scope>NUCLEOTIDE SEQUENCE [LARGE SCALE GENOMIC DNA]</scope>
    <source>
        <strain evidence="10">ET340</strain>
    </source>
</reference>
<evidence type="ECO:0000256" key="3">
    <source>
        <dbReference type="ARBA" id="ARBA00022475"/>
    </source>
</evidence>
<evidence type="ECO:0000256" key="4">
    <source>
        <dbReference type="ARBA" id="ARBA00022692"/>
    </source>
</evidence>
<dbReference type="EC" id="2.3.-.-" evidence="9"/>
<dbReference type="PANTHER" id="PTHR13285">
    <property type="entry name" value="ACYLTRANSFERASE"/>
    <property type="match status" value="1"/>
</dbReference>
<dbReference type="Proteomes" id="UP001529380">
    <property type="component" value="Unassembled WGS sequence"/>
</dbReference>
<evidence type="ECO:0000256" key="8">
    <source>
        <dbReference type="SAM" id="Phobius"/>
    </source>
</evidence>
<dbReference type="EMBL" id="JAUDCL010000043">
    <property type="protein sequence ID" value="MDM8202508.1"/>
    <property type="molecule type" value="Genomic_DNA"/>
</dbReference>
<comment type="caution">
    <text evidence="9">The sequence shown here is derived from an EMBL/GenBank/DDBJ whole genome shotgun (WGS) entry which is preliminary data.</text>
</comment>
<evidence type="ECO:0000256" key="6">
    <source>
        <dbReference type="ARBA" id="ARBA00023136"/>
    </source>
</evidence>
<dbReference type="InterPro" id="IPR024194">
    <property type="entry name" value="Ac/AlaTfrase_AlgI/DltB"/>
</dbReference>
<sequence>MAFVSTSFIIFLSIIALVYFLVPLNHRWKVLLIASYIYFWINSEWLLVIMFATTAVTFLTAAFIQKIFHNSNQFLQANKSLLSPKERKSHKEQAKLRAKRVLLGGVCFDLGLLLVLKYFNFFASIPNQLLGQFGIVIPQVRFLLPIGISFYTLQAIAYMTDVYRGKYEADHDFFKFMLFMSYFPQIVQGPIPRYNQLAHQLYEGHTFSYQRLAFGSQLILWGFLKKLIIADRIAIPTNLIFDNYQDYSGIIVFLGAVFYGIQVYADFSGGMDIARGVSQIFGIELELNFRQPYFSRSIEDFWRRWHITLGGWMRDYVFYPLSLSKSFAKLGKHARNIFGSFFGKRLPAFLSMFIVYFLVGFWHGPEWKYIAYGVWNGVFIVAGILLTDVYVAVRKKLRIPEQSASWRFFQIFRTFILVSMGRFFSRAADLSAALDMFKRMWTDWYDLSPLFNGSMTELNLDTGNWLVLIAGIVLLLVVDSLHERDIHIREHIAQQNIIFRWSIYYAACILLAIFGIYGPGFDSASFIYAQF</sequence>
<protein>
    <submittedName>
        <fullName evidence="9">MBOAT family O-acyltransferase</fullName>
        <ecNumber evidence="9">2.3.-.-</ecNumber>
    </submittedName>
</protein>
<feature type="transmembrane region" description="Helical" evidence="8">
    <location>
        <begin position="45"/>
        <end position="64"/>
    </location>
</feature>
<evidence type="ECO:0000256" key="2">
    <source>
        <dbReference type="ARBA" id="ARBA00010323"/>
    </source>
</evidence>
<evidence type="ECO:0000256" key="1">
    <source>
        <dbReference type="ARBA" id="ARBA00004651"/>
    </source>
</evidence>
<accession>A0ABT7UW41</accession>
<reference evidence="9 10" key="3">
    <citation type="submission" date="2023-06" db="EMBL/GenBank/DDBJ databases">
        <authorList>
            <person name="Zeman M."/>
            <person name="Kubasova T."/>
            <person name="Jahodarova E."/>
            <person name="Nykrynova M."/>
            <person name="Rychlik I."/>
        </authorList>
    </citation>
    <scope>NUCLEOTIDE SEQUENCE [LARGE SCALE GENOMIC DNA]</scope>
    <source>
        <strain evidence="9 10">ET340</strain>
    </source>
</reference>
<feature type="transmembrane region" description="Helical" evidence="8">
    <location>
        <begin position="405"/>
        <end position="424"/>
    </location>
</feature>
<feature type="transmembrane region" description="Helical" evidence="8">
    <location>
        <begin position="142"/>
        <end position="161"/>
    </location>
</feature>
<feature type="transmembrane region" description="Helical" evidence="8">
    <location>
        <begin position="101"/>
        <end position="122"/>
    </location>
</feature>
<reference evidence="9 10" key="1">
    <citation type="submission" date="2023-06" db="EMBL/GenBank/DDBJ databases">
        <title>Identification and characterization of horizontal gene transfer across gut microbiota members of farm animals based on homology search.</title>
        <authorList>
            <person name="Schwarzerova J."/>
            <person name="Nykrynova M."/>
            <person name="Jureckova K."/>
            <person name="Cejkova D."/>
            <person name="Rychlik I."/>
        </authorList>
    </citation>
    <scope>NUCLEOTIDE SEQUENCE [LARGE SCALE GENOMIC DNA]</scope>
    <source>
        <strain evidence="9 10">ET340</strain>
    </source>
</reference>
<dbReference type="InterPro" id="IPR028362">
    <property type="entry name" value="AlgI"/>
</dbReference>
<evidence type="ECO:0000313" key="10">
    <source>
        <dbReference type="Proteomes" id="UP001529380"/>
    </source>
</evidence>
<comment type="subcellular location">
    <subcellularLocation>
        <location evidence="1">Cell membrane</location>
        <topology evidence="1">Multi-pass membrane protein</topology>
    </subcellularLocation>
</comment>
<name>A0ABT7UW41_9FIRM</name>
<feature type="transmembrane region" description="Helical" evidence="8">
    <location>
        <begin position="503"/>
        <end position="521"/>
    </location>
</feature>
<evidence type="ECO:0000256" key="7">
    <source>
        <dbReference type="PIRNR" id="PIRNR016636"/>
    </source>
</evidence>